<evidence type="ECO:0000313" key="1">
    <source>
        <dbReference type="EMBL" id="PTL60418.1"/>
    </source>
</evidence>
<dbReference type="SUPFAM" id="SSF52172">
    <property type="entry name" value="CheY-like"/>
    <property type="match status" value="1"/>
</dbReference>
<evidence type="ECO:0008006" key="3">
    <source>
        <dbReference type="Google" id="ProtNLM"/>
    </source>
</evidence>
<dbReference type="InterPro" id="IPR011006">
    <property type="entry name" value="CheY-like_superfamily"/>
</dbReference>
<dbReference type="Proteomes" id="UP000240739">
    <property type="component" value="Unassembled WGS sequence"/>
</dbReference>
<protein>
    <recommendedName>
        <fullName evidence="3">Response regulatory domain-containing protein</fullName>
    </recommendedName>
</protein>
<organism evidence="1 2">
    <name type="scientific">Paraconexibacter algicola</name>
    <dbReference type="NCBI Taxonomy" id="2133960"/>
    <lineage>
        <taxon>Bacteria</taxon>
        <taxon>Bacillati</taxon>
        <taxon>Actinomycetota</taxon>
        <taxon>Thermoleophilia</taxon>
        <taxon>Solirubrobacterales</taxon>
        <taxon>Paraconexibacteraceae</taxon>
        <taxon>Paraconexibacter</taxon>
    </lineage>
</organism>
<keyword evidence="2" id="KW-1185">Reference proteome</keyword>
<dbReference type="AlphaFoldDB" id="A0A2T4UMG4"/>
<sequence>MARVAIFEPVQETRELLERLLRRHGHETVTADAALDPADADALVFEAGCASGVALARLLRAARPDVALVACSPVPQPHGVAGLAPLELLVQPFSPAQLGRAVSVALSRPATAATARA</sequence>
<reference evidence="1 2" key="1">
    <citation type="submission" date="2018-03" db="EMBL/GenBank/DDBJ databases">
        <title>Aquarubrobacter algicola gen. nov., sp. nov., a novel actinobacterium isolated from shallow eutrophic lake during the end of cyanobacterial harmful algal blooms.</title>
        <authorList>
            <person name="Chun S.J."/>
        </authorList>
    </citation>
    <scope>NUCLEOTIDE SEQUENCE [LARGE SCALE GENOMIC DNA]</scope>
    <source>
        <strain evidence="1 2">Seoho-28</strain>
    </source>
</reference>
<dbReference type="RefSeq" id="WP_107569063.1">
    <property type="nucleotide sequence ID" value="NZ_PYYB01000001.1"/>
</dbReference>
<proteinExistence type="predicted"/>
<dbReference type="EMBL" id="PYYB01000001">
    <property type="protein sequence ID" value="PTL60418.1"/>
    <property type="molecule type" value="Genomic_DNA"/>
</dbReference>
<accession>A0A2T4UMG4</accession>
<evidence type="ECO:0000313" key="2">
    <source>
        <dbReference type="Proteomes" id="UP000240739"/>
    </source>
</evidence>
<name>A0A2T4UMG4_9ACTN</name>
<gene>
    <name evidence="1" type="ORF">C7Y72_12590</name>
</gene>
<comment type="caution">
    <text evidence="1">The sequence shown here is derived from an EMBL/GenBank/DDBJ whole genome shotgun (WGS) entry which is preliminary data.</text>
</comment>